<feature type="region of interest" description="Disordered" evidence="1">
    <location>
        <begin position="161"/>
        <end position="207"/>
    </location>
</feature>
<name>A0A2P5D117_PARAD</name>
<protein>
    <submittedName>
        <fullName evidence="2">Uncharacterized protein</fullName>
    </submittedName>
</protein>
<proteinExistence type="predicted"/>
<evidence type="ECO:0000256" key="1">
    <source>
        <dbReference type="SAM" id="MobiDB-lite"/>
    </source>
</evidence>
<reference evidence="3" key="1">
    <citation type="submission" date="2016-06" db="EMBL/GenBank/DDBJ databases">
        <title>Parallel loss of symbiosis genes in relatives of nitrogen-fixing non-legume Parasponia.</title>
        <authorList>
            <person name="Van Velzen R."/>
            <person name="Holmer R."/>
            <person name="Bu F."/>
            <person name="Rutten L."/>
            <person name="Van Zeijl A."/>
            <person name="Liu W."/>
            <person name="Santuari L."/>
            <person name="Cao Q."/>
            <person name="Sharma T."/>
            <person name="Shen D."/>
            <person name="Roswanjaya Y."/>
            <person name="Wardhani T."/>
            <person name="Kalhor M.S."/>
            <person name="Jansen J."/>
            <person name="Van den Hoogen J."/>
            <person name="Gungor B."/>
            <person name="Hartog M."/>
            <person name="Hontelez J."/>
            <person name="Verver J."/>
            <person name="Yang W.-C."/>
            <person name="Schijlen E."/>
            <person name="Repin R."/>
            <person name="Schilthuizen M."/>
            <person name="Schranz E."/>
            <person name="Heidstra R."/>
            <person name="Miyata K."/>
            <person name="Fedorova E."/>
            <person name="Kohlen W."/>
            <person name="Bisseling T."/>
            <person name="Smit S."/>
            <person name="Geurts R."/>
        </authorList>
    </citation>
    <scope>NUCLEOTIDE SEQUENCE [LARGE SCALE GENOMIC DNA]</scope>
    <source>
        <strain evidence="3">cv. WU1-14</strain>
    </source>
</reference>
<sequence>MEEEEIVDTSPMFSTTEVEKMFGGATDVDKAVEITTSCLMEDEKAIYDAIPIVLKSQFCDSVNNSNSVSYIFVIVDLISEGLDEEDTSIYFPQHGWKKEYEKSLSKGVEEDASNSPKQRIWENEDDNPLAKSHRCETMAYLLRLYEILTVSTLLMKGVDEDVSNSPKQHVGDKEDDNPSAKFMKGQDEQDASTSTEEHAEEKMKKVI</sequence>
<dbReference type="EMBL" id="JXTB01000075">
    <property type="protein sequence ID" value="PON66986.1"/>
    <property type="molecule type" value="Genomic_DNA"/>
</dbReference>
<evidence type="ECO:0000313" key="2">
    <source>
        <dbReference type="EMBL" id="PON66986.1"/>
    </source>
</evidence>
<feature type="compositionally biased region" description="Basic and acidic residues" evidence="1">
    <location>
        <begin position="195"/>
        <end position="207"/>
    </location>
</feature>
<feature type="compositionally biased region" description="Basic and acidic residues" evidence="1">
    <location>
        <begin position="169"/>
        <end position="178"/>
    </location>
</feature>
<dbReference type="AlphaFoldDB" id="A0A2P5D117"/>
<accession>A0A2P5D117</accession>
<gene>
    <name evidence="2" type="ORF">PanWU01x14_105680</name>
</gene>
<comment type="caution">
    <text evidence="2">The sequence shown here is derived from an EMBL/GenBank/DDBJ whole genome shotgun (WGS) entry which is preliminary data.</text>
</comment>
<dbReference type="Proteomes" id="UP000237105">
    <property type="component" value="Unassembled WGS sequence"/>
</dbReference>
<evidence type="ECO:0000313" key="3">
    <source>
        <dbReference type="Proteomes" id="UP000237105"/>
    </source>
</evidence>
<keyword evidence="3" id="KW-1185">Reference proteome</keyword>
<organism evidence="2 3">
    <name type="scientific">Parasponia andersonii</name>
    <name type="common">Sponia andersonii</name>
    <dbReference type="NCBI Taxonomy" id="3476"/>
    <lineage>
        <taxon>Eukaryota</taxon>
        <taxon>Viridiplantae</taxon>
        <taxon>Streptophyta</taxon>
        <taxon>Embryophyta</taxon>
        <taxon>Tracheophyta</taxon>
        <taxon>Spermatophyta</taxon>
        <taxon>Magnoliopsida</taxon>
        <taxon>eudicotyledons</taxon>
        <taxon>Gunneridae</taxon>
        <taxon>Pentapetalae</taxon>
        <taxon>rosids</taxon>
        <taxon>fabids</taxon>
        <taxon>Rosales</taxon>
        <taxon>Cannabaceae</taxon>
        <taxon>Parasponia</taxon>
    </lineage>
</organism>